<dbReference type="AlphaFoldDB" id="A0A1B6DIJ8"/>
<evidence type="ECO:0000313" key="2">
    <source>
        <dbReference type="EMBL" id="JAS25440.1"/>
    </source>
</evidence>
<feature type="transmembrane region" description="Helical" evidence="1">
    <location>
        <begin position="93"/>
        <end position="113"/>
    </location>
</feature>
<dbReference type="EMBL" id="GEDC01011858">
    <property type="protein sequence ID" value="JAS25440.1"/>
    <property type="molecule type" value="Transcribed_RNA"/>
</dbReference>
<name>A0A1B6DIJ8_9HEMI</name>
<feature type="transmembrane region" description="Helical" evidence="1">
    <location>
        <begin position="170"/>
        <end position="192"/>
    </location>
</feature>
<keyword evidence="1" id="KW-1133">Transmembrane helix</keyword>
<evidence type="ECO:0000256" key="1">
    <source>
        <dbReference type="SAM" id="Phobius"/>
    </source>
</evidence>
<sequence>DPVISKLNSVNQENSERVRSTDSLNIPWKIFMLVVLKMVIGVCELYNGSTPLVLRSNGTITLPTGHLRRRATQKEKQDMLIILDLGTGTNMSYFLFQTFLLVVLLGSILLSSLKKNNKGSWFPIIANTKWDFNNLMAPYLMFNILEVPARFALILQIVAHLCFHISTRDAVLFGLVSSAHLACDTYFLFHIWNNYYWKKEIFSQKRHSM</sequence>
<proteinExistence type="predicted"/>
<keyword evidence="1" id="KW-0472">Membrane</keyword>
<organism evidence="2">
    <name type="scientific">Clastoptera arizonana</name>
    <name type="common">Arizona spittle bug</name>
    <dbReference type="NCBI Taxonomy" id="38151"/>
    <lineage>
        <taxon>Eukaryota</taxon>
        <taxon>Metazoa</taxon>
        <taxon>Ecdysozoa</taxon>
        <taxon>Arthropoda</taxon>
        <taxon>Hexapoda</taxon>
        <taxon>Insecta</taxon>
        <taxon>Pterygota</taxon>
        <taxon>Neoptera</taxon>
        <taxon>Paraneoptera</taxon>
        <taxon>Hemiptera</taxon>
        <taxon>Auchenorrhyncha</taxon>
        <taxon>Cercopoidea</taxon>
        <taxon>Clastopteridae</taxon>
        <taxon>Clastoptera</taxon>
    </lineage>
</organism>
<accession>A0A1B6DIJ8</accession>
<gene>
    <name evidence="2" type="ORF">g.3899</name>
</gene>
<reference evidence="2" key="1">
    <citation type="submission" date="2015-12" db="EMBL/GenBank/DDBJ databases">
        <title>De novo transcriptome assembly of four potential Pierce s Disease insect vectors from Arizona vineyards.</title>
        <authorList>
            <person name="Tassone E.E."/>
        </authorList>
    </citation>
    <scope>NUCLEOTIDE SEQUENCE</scope>
</reference>
<feature type="transmembrane region" description="Helical" evidence="1">
    <location>
        <begin position="139"/>
        <end position="163"/>
    </location>
</feature>
<keyword evidence="1" id="KW-0812">Transmembrane</keyword>
<protein>
    <submittedName>
        <fullName evidence="2">Uncharacterized protein</fullName>
    </submittedName>
</protein>
<feature type="non-terminal residue" evidence="2">
    <location>
        <position position="1"/>
    </location>
</feature>